<organism evidence="2 3">
    <name type="scientific">Ruminiclostridium hungatei</name>
    <name type="common">Clostridium hungatei</name>
    <dbReference type="NCBI Taxonomy" id="48256"/>
    <lineage>
        <taxon>Bacteria</taxon>
        <taxon>Bacillati</taxon>
        <taxon>Bacillota</taxon>
        <taxon>Clostridia</taxon>
        <taxon>Eubacteriales</taxon>
        <taxon>Oscillospiraceae</taxon>
        <taxon>Ruminiclostridium</taxon>
    </lineage>
</organism>
<dbReference type="Proteomes" id="UP000191554">
    <property type="component" value="Unassembled WGS sequence"/>
</dbReference>
<comment type="caution">
    <text evidence="2">The sequence shown here is derived from an EMBL/GenBank/DDBJ whole genome shotgun (WGS) entry which is preliminary data.</text>
</comment>
<feature type="domain" description="DUF5714" evidence="1">
    <location>
        <begin position="63"/>
        <end position="228"/>
    </location>
</feature>
<name>A0A1V4SL22_RUMHU</name>
<dbReference type="OrthoDB" id="9813299at2"/>
<proteinExistence type="predicted"/>
<reference evidence="2 3" key="1">
    <citation type="submission" date="2017-03" db="EMBL/GenBank/DDBJ databases">
        <title>Genome sequence of Clostridium hungatei DSM 14427.</title>
        <authorList>
            <person name="Poehlein A."/>
            <person name="Daniel R."/>
        </authorList>
    </citation>
    <scope>NUCLEOTIDE SEQUENCE [LARGE SCALE GENOMIC DNA]</scope>
    <source>
        <strain evidence="2 3">DSM 14427</strain>
    </source>
</reference>
<dbReference type="AlphaFoldDB" id="A0A1V4SL22"/>
<gene>
    <name evidence="2" type="ORF">CLHUN_21640</name>
</gene>
<evidence type="ECO:0000259" key="1">
    <source>
        <dbReference type="Pfam" id="PF18978"/>
    </source>
</evidence>
<dbReference type="Pfam" id="PF18978">
    <property type="entry name" value="DUF5714"/>
    <property type="match status" value="1"/>
</dbReference>
<dbReference type="EMBL" id="MZGX01000013">
    <property type="protein sequence ID" value="OPX43921.1"/>
    <property type="molecule type" value="Genomic_DNA"/>
</dbReference>
<dbReference type="RefSeq" id="WP_080064598.1">
    <property type="nucleotide sequence ID" value="NZ_MZGX01000013.1"/>
</dbReference>
<accession>A0A1V4SL22</accession>
<keyword evidence="3" id="KW-1185">Reference proteome</keyword>
<evidence type="ECO:0000313" key="3">
    <source>
        <dbReference type="Proteomes" id="UP000191554"/>
    </source>
</evidence>
<dbReference type="InterPro" id="IPR043768">
    <property type="entry name" value="DUF5714"/>
</dbReference>
<dbReference type="STRING" id="48256.CLHUN_21640"/>
<sequence>MSFGLCSICNDEIIYKEDYFSAKCVNCGKKEESYIICSNGHYLCKECAAKEVMDKLYEILPLIDLKNPLDVAEKIIGKCGISGHTPHPITAAAFLLAIKNTTNHITMDDVLEGVSRSYEIPGGWCGYYGACGSAIALGVCFSVLLNATPTADKERSIANIVTARGLLEVADMGGPYCCVGSIRAVLEKGIELAKSNLGVVFPEKQINHKKCWAASFQPNCKKERCRFYDLEALQKEA</sequence>
<evidence type="ECO:0000313" key="2">
    <source>
        <dbReference type="EMBL" id="OPX43921.1"/>
    </source>
</evidence>
<protein>
    <recommendedName>
        <fullName evidence="1">DUF5714 domain-containing protein</fullName>
    </recommendedName>
</protein>